<dbReference type="GO" id="GO:0043743">
    <property type="term" value="F:LPPG:FO 2-phospho-L-lactate transferase activity"/>
    <property type="evidence" value="ECO:0007669"/>
    <property type="project" value="InterPro"/>
</dbReference>
<dbReference type="GO" id="GO:0005737">
    <property type="term" value="C:cytoplasm"/>
    <property type="evidence" value="ECO:0007669"/>
    <property type="project" value="UniProtKB-SubCell"/>
</dbReference>
<dbReference type="CDD" id="cd07187">
    <property type="entry name" value="YvcK_like"/>
    <property type="match status" value="1"/>
</dbReference>
<reference evidence="3 4" key="1">
    <citation type="submission" date="2018-06" db="EMBL/GenBank/DDBJ databases">
        <title>Whole genome sequencing of a novel hydrocarbon degrading bacterial strain, PW21 isolated from oil contaminated produced water sample.</title>
        <authorList>
            <person name="Nagkirti P."/>
            <person name="Shaikh A."/>
            <person name="Gowdaman V."/>
            <person name="Engineer A.E."/>
            <person name="Dagar S."/>
            <person name="Dhakephalkar P.K."/>
        </authorList>
    </citation>
    <scope>NUCLEOTIDE SEQUENCE [LARGE SCALE GENOMIC DNA]</scope>
    <source>
        <strain evidence="3 4">PW21</strain>
    </source>
</reference>
<comment type="caution">
    <text evidence="3">The sequence shown here is derived from an EMBL/GenBank/DDBJ whole genome shotgun (WGS) entry which is preliminary data.</text>
</comment>
<dbReference type="PANTHER" id="PTHR30135">
    <property type="entry name" value="UNCHARACTERIZED PROTEIN YVCK-RELATED"/>
    <property type="match status" value="1"/>
</dbReference>
<dbReference type="GO" id="GO:0008360">
    <property type="term" value="P:regulation of cell shape"/>
    <property type="evidence" value="ECO:0007669"/>
    <property type="project" value="UniProtKB-UniRule"/>
</dbReference>
<gene>
    <name evidence="3" type="ORF">DNL40_13985</name>
</gene>
<evidence type="ECO:0000256" key="1">
    <source>
        <dbReference type="ARBA" id="ARBA00022490"/>
    </source>
</evidence>
<evidence type="ECO:0000313" key="4">
    <source>
        <dbReference type="Proteomes" id="UP000248783"/>
    </source>
</evidence>
<dbReference type="Gene3D" id="3.40.50.10680">
    <property type="entry name" value="CofD-like domains"/>
    <property type="match status" value="1"/>
</dbReference>
<protein>
    <recommendedName>
        <fullName evidence="2">Putative gluconeogenesis factor</fullName>
    </recommendedName>
</protein>
<dbReference type="InterPro" id="IPR010119">
    <property type="entry name" value="Gluconeogen_factor"/>
</dbReference>
<comment type="similarity">
    <text evidence="2">Belongs to the gluconeogenesis factor family.</text>
</comment>
<accession>A0A2W5WMN1</accession>
<dbReference type="SUPFAM" id="SSF142338">
    <property type="entry name" value="CofD-like"/>
    <property type="match status" value="1"/>
</dbReference>
<dbReference type="Proteomes" id="UP000248783">
    <property type="component" value="Unassembled WGS sequence"/>
</dbReference>
<dbReference type="InterPro" id="IPR002882">
    <property type="entry name" value="CofD"/>
</dbReference>
<dbReference type="NCBIfam" id="TIGR01826">
    <property type="entry name" value="CofD_related"/>
    <property type="match status" value="1"/>
</dbReference>
<dbReference type="HAMAP" id="MF_00973">
    <property type="entry name" value="Gluconeogen_factor"/>
    <property type="match status" value="1"/>
</dbReference>
<organism evidence="3 4">
    <name type="scientific">Xylanimonas oleitrophica</name>
    <dbReference type="NCBI Taxonomy" id="2607479"/>
    <lineage>
        <taxon>Bacteria</taxon>
        <taxon>Bacillati</taxon>
        <taxon>Actinomycetota</taxon>
        <taxon>Actinomycetes</taxon>
        <taxon>Micrococcales</taxon>
        <taxon>Promicromonosporaceae</taxon>
        <taxon>Xylanimonas</taxon>
    </lineage>
</organism>
<dbReference type="PANTHER" id="PTHR30135:SF3">
    <property type="entry name" value="GLUCONEOGENESIS FACTOR-RELATED"/>
    <property type="match status" value="1"/>
</dbReference>
<comment type="function">
    <text evidence="2">Required for morphogenesis under gluconeogenic growth conditions.</text>
</comment>
<dbReference type="InterPro" id="IPR038136">
    <property type="entry name" value="CofD-like_dom_sf"/>
</dbReference>
<comment type="subcellular location">
    <subcellularLocation>
        <location evidence="2">Cytoplasm</location>
    </subcellularLocation>
</comment>
<keyword evidence="1 2" id="KW-0963">Cytoplasm</keyword>
<dbReference type="AlphaFoldDB" id="A0A2W5WMN1"/>
<keyword evidence="4" id="KW-1185">Reference proteome</keyword>
<proteinExistence type="inferred from homology"/>
<sequence length="321" mass="33629">MGLSTSKPAVVALGGGHGLSASLGALRHVSDRLTAVVTVADDGGSSGRLREEIGVLPPGDLRMALAALCDDSDWGRTWSAVLQHRFATSGPLDRHAVGNLLIVALWELLDDTVSGLDWVGRLLGARGRVLPMSSVPLVVEADVRDEGAAGELRTVVGQTNVATAQGRIEQLRVEPADPPACDEALAAVREADWVVLGPGSWYSSVLVHLLVPQLSEALHETRARRCVTLNLSPDSETSGLTAVDHLEVLHKHAPGLRVDVVLADPSAVEDVEAAEAAAAAMGARLVMRQVALGDGTPRHDALRLAAAYRDVFDGVLGDVPV</sequence>
<name>A0A2W5WMN1_9MICO</name>
<evidence type="ECO:0000313" key="3">
    <source>
        <dbReference type="EMBL" id="PZR51993.1"/>
    </source>
</evidence>
<dbReference type="EMBL" id="QKWH01000014">
    <property type="protein sequence ID" value="PZR51993.1"/>
    <property type="molecule type" value="Genomic_DNA"/>
</dbReference>
<dbReference type="RefSeq" id="WP_111251948.1">
    <property type="nucleotide sequence ID" value="NZ_QKWH01000014.1"/>
</dbReference>
<dbReference type="Pfam" id="PF01933">
    <property type="entry name" value="CofD"/>
    <property type="match status" value="1"/>
</dbReference>
<evidence type="ECO:0000256" key="2">
    <source>
        <dbReference type="HAMAP-Rule" id="MF_00973"/>
    </source>
</evidence>